<dbReference type="EMBL" id="CAADRA010005912">
    <property type="protein sequence ID" value="VFT93296.1"/>
    <property type="molecule type" value="Genomic_DNA"/>
</dbReference>
<evidence type="ECO:0000313" key="2">
    <source>
        <dbReference type="EMBL" id="VFT93296.1"/>
    </source>
</evidence>
<dbReference type="Pfam" id="PF05577">
    <property type="entry name" value="Peptidase_S28"/>
    <property type="match status" value="1"/>
</dbReference>
<evidence type="ECO:0000313" key="3">
    <source>
        <dbReference type="Proteomes" id="UP000332933"/>
    </source>
</evidence>
<dbReference type="Gene3D" id="3.40.50.1820">
    <property type="entry name" value="alpha/beta hydrolase"/>
    <property type="match status" value="1"/>
</dbReference>
<keyword evidence="3" id="KW-1185">Reference proteome</keyword>
<proteinExistence type="predicted"/>
<dbReference type="GO" id="GO:0006508">
    <property type="term" value="P:proteolysis"/>
    <property type="evidence" value="ECO:0007669"/>
    <property type="project" value="InterPro"/>
</dbReference>
<dbReference type="InterPro" id="IPR008758">
    <property type="entry name" value="Peptidase_S28"/>
</dbReference>
<sequence length="134" mass="15248">MGLSKFGFAPVHSQVVLEAIELLHERRYVQTRLRHLRLGRPRCRDPRQHWGLNVDIENVVWPNDNIDPWSALSFNNTRTPGNDGSDVVFADGTAHCADMYSSNLNHLEPTYPWAHARIEANDAKFVANNDDDGK</sequence>
<dbReference type="InterPro" id="IPR029058">
    <property type="entry name" value="AB_hydrolase_fold"/>
</dbReference>
<accession>A0A485L5M4</accession>
<evidence type="ECO:0000313" key="1">
    <source>
        <dbReference type="EMBL" id="KAF0692397.1"/>
    </source>
</evidence>
<protein>
    <submittedName>
        <fullName evidence="2">Aste57867_16522 protein</fullName>
    </submittedName>
</protein>
<name>A0A485L5M4_9STRA</name>
<dbReference type="AlphaFoldDB" id="A0A485L5M4"/>
<dbReference type="OrthoDB" id="1735038at2759"/>
<dbReference type="EMBL" id="VJMH01005891">
    <property type="protein sequence ID" value="KAF0692397.1"/>
    <property type="molecule type" value="Genomic_DNA"/>
</dbReference>
<organism evidence="2 3">
    <name type="scientific">Aphanomyces stellatus</name>
    <dbReference type="NCBI Taxonomy" id="120398"/>
    <lineage>
        <taxon>Eukaryota</taxon>
        <taxon>Sar</taxon>
        <taxon>Stramenopiles</taxon>
        <taxon>Oomycota</taxon>
        <taxon>Saprolegniomycetes</taxon>
        <taxon>Saprolegniales</taxon>
        <taxon>Verrucalvaceae</taxon>
        <taxon>Aphanomyces</taxon>
    </lineage>
</organism>
<gene>
    <name evidence="2" type="primary">Aste57867_16522</name>
    <name evidence="1" type="ORF">As57867_016465</name>
    <name evidence="2" type="ORF">ASTE57867_16522</name>
</gene>
<dbReference type="GO" id="GO:0070008">
    <property type="term" value="F:serine-type exopeptidase activity"/>
    <property type="evidence" value="ECO:0007669"/>
    <property type="project" value="InterPro"/>
</dbReference>
<dbReference type="Proteomes" id="UP000332933">
    <property type="component" value="Unassembled WGS sequence"/>
</dbReference>
<reference evidence="2 3" key="1">
    <citation type="submission" date="2019-03" db="EMBL/GenBank/DDBJ databases">
        <authorList>
            <person name="Gaulin E."/>
            <person name="Dumas B."/>
        </authorList>
    </citation>
    <scope>NUCLEOTIDE SEQUENCE [LARGE SCALE GENOMIC DNA]</scope>
    <source>
        <strain evidence="2">CBS 568.67</strain>
    </source>
</reference>
<reference evidence="1" key="2">
    <citation type="submission" date="2019-06" db="EMBL/GenBank/DDBJ databases">
        <title>Genomics analysis of Aphanomyces spp. identifies a new class of oomycete effector associated with host adaptation.</title>
        <authorList>
            <person name="Gaulin E."/>
        </authorList>
    </citation>
    <scope>NUCLEOTIDE SEQUENCE</scope>
    <source>
        <strain evidence="1">CBS 578.67</strain>
    </source>
</reference>